<evidence type="ECO:0000256" key="6">
    <source>
        <dbReference type="SAM" id="Phobius"/>
    </source>
</evidence>
<dbReference type="Pfam" id="PF01943">
    <property type="entry name" value="Polysacc_synt"/>
    <property type="match status" value="1"/>
</dbReference>
<feature type="transmembrane region" description="Helical" evidence="6">
    <location>
        <begin position="230"/>
        <end position="253"/>
    </location>
</feature>
<keyword evidence="5 6" id="KW-0472">Membrane</keyword>
<keyword evidence="2" id="KW-1003">Cell membrane</keyword>
<gene>
    <name evidence="7" type="ORF">EDC39_1153</name>
</gene>
<proteinExistence type="predicted"/>
<organism evidence="7 8">
    <name type="scientific">Geothermobacter ehrlichii</name>
    <dbReference type="NCBI Taxonomy" id="213224"/>
    <lineage>
        <taxon>Bacteria</taxon>
        <taxon>Pseudomonadati</taxon>
        <taxon>Thermodesulfobacteriota</taxon>
        <taxon>Desulfuromonadia</taxon>
        <taxon>Desulfuromonadales</taxon>
        <taxon>Geothermobacteraceae</taxon>
        <taxon>Geothermobacter</taxon>
    </lineage>
</organism>
<evidence type="ECO:0000313" key="8">
    <source>
        <dbReference type="Proteomes" id="UP000324159"/>
    </source>
</evidence>
<evidence type="ECO:0000256" key="1">
    <source>
        <dbReference type="ARBA" id="ARBA00004651"/>
    </source>
</evidence>
<feature type="transmembrane region" description="Helical" evidence="6">
    <location>
        <begin position="400"/>
        <end position="422"/>
    </location>
</feature>
<feature type="transmembrane region" description="Helical" evidence="6">
    <location>
        <begin position="87"/>
        <end position="111"/>
    </location>
</feature>
<feature type="transmembrane region" description="Helical" evidence="6">
    <location>
        <begin position="273"/>
        <end position="293"/>
    </location>
</feature>
<dbReference type="InterPro" id="IPR002797">
    <property type="entry name" value="Polysacc_synth"/>
</dbReference>
<reference evidence="7 8" key="1">
    <citation type="submission" date="2019-07" db="EMBL/GenBank/DDBJ databases">
        <title>Genomic Encyclopedia of Type Strains, Phase IV (KMG-IV): sequencing the most valuable type-strain genomes for metagenomic binning, comparative biology and taxonomic classification.</title>
        <authorList>
            <person name="Goeker M."/>
        </authorList>
    </citation>
    <scope>NUCLEOTIDE SEQUENCE [LARGE SCALE GENOMIC DNA]</scope>
    <source>
        <strain evidence="7 8">SS015</strain>
    </source>
</reference>
<evidence type="ECO:0000256" key="3">
    <source>
        <dbReference type="ARBA" id="ARBA00022692"/>
    </source>
</evidence>
<feature type="transmembrane region" description="Helical" evidence="6">
    <location>
        <begin position="158"/>
        <end position="180"/>
    </location>
</feature>
<dbReference type="Proteomes" id="UP000324159">
    <property type="component" value="Unassembled WGS sequence"/>
</dbReference>
<evidence type="ECO:0000256" key="2">
    <source>
        <dbReference type="ARBA" id="ARBA00022475"/>
    </source>
</evidence>
<dbReference type="GO" id="GO:0005886">
    <property type="term" value="C:plasma membrane"/>
    <property type="evidence" value="ECO:0007669"/>
    <property type="project" value="UniProtKB-SubCell"/>
</dbReference>
<keyword evidence="4 6" id="KW-1133">Transmembrane helix</keyword>
<name>A0A5D3WGN2_9BACT</name>
<dbReference type="PANTHER" id="PTHR30250:SF27">
    <property type="entry name" value="POLYSACCHARIDE BIOSYNTHESIS PROTEIN"/>
    <property type="match status" value="1"/>
</dbReference>
<protein>
    <submittedName>
        <fullName evidence="7">O-antigen/teichoic acid export membrane protein</fullName>
    </submittedName>
</protein>
<keyword evidence="3 6" id="KW-0812">Transmembrane</keyword>
<dbReference type="PANTHER" id="PTHR30250">
    <property type="entry name" value="PST FAMILY PREDICTED COLANIC ACID TRANSPORTER"/>
    <property type="match status" value="1"/>
</dbReference>
<dbReference type="RefSeq" id="WP_148896872.1">
    <property type="nucleotide sequence ID" value="NZ_VNIB01000015.1"/>
</dbReference>
<keyword evidence="8" id="KW-1185">Reference proteome</keyword>
<feature type="transmembrane region" description="Helical" evidence="6">
    <location>
        <begin position="305"/>
        <end position="326"/>
    </location>
</feature>
<evidence type="ECO:0000256" key="4">
    <source>
        <dbReference type="ARBA" id="ARBA00022989"/>
    </source>
</evidence>
<evidence type="ECO:0000313" key="7">
    <source>
        <dbReference type="EMBL" id="TYO96057.1"/>
    </source>
</evidence>
<comment type="caution">
    <text evidence="7">The sequence shown here is derived from an EMBL/GenBank/DDBJ whole genome shotgun (WGS) entry which is preliminary data.</text>
</comment>
<feature type="transmembrane region" description="Helical" evidence="6">
    <location>
        <begin position="126"/>
        <end position="146"/>
    </location>
</feature>
<feature type="transmembrane region" description="Helical" evidence="6">
    <location>
        <begin position="186"/>
        <end position="210"/>
    </location>
</feature>
<feature type="transmembrane region" description="Helical" evidence="6">
    <location>
        <begin position="375"/>
        <end position="394"/>
    </location>
</feature>
<dbReference type="AlphaFoldDB" id="A0A5D3WGN2"/>
<feature type="transmembrane region" description="Helical" evidence="6">
    <location>
        <begin position="346"/>
        <end position="368"/>
    </location>
</feature>
<dbReference type="EMBL" id="VNIB01000015">
    <property type="protein sequence ID" value="TYO96057.1"/>
    <property type="molecule type" value="Genomic_DNA"/>
</dbReference>
<sequence>MIIAKDIKQKLLEGGAWVFGGKVATVCLGLVTHALLARLLPIEEFGAYFLLLSAVNVAVMLAQLGLNQTVVRFISEALAVRAFDRAARVLGLAICFCVCGAIVVASLFAFLGGQWVAKVVFSSPPMAATTGIASLWIVTLALQQLFAESFRGLHDIRFATVFGGLITSVLVVGALLLLWFSGCRVSLHTVVSLCVVASGVSALMAGILILRRLPLRLATQKPSAGEVWHVAWPLLGTSLMLFVLTQVDIWILGAVRGADEVAVYGAATRLMSLVSMPLLIVNGVVPPIIAQMYTQRKTAELEHILRTTATFAGVPSLIVLVIFIFWGGDVLSMVYGPSFSQATGILLFLSVGQMVNVWAGSCGLTLMMTGHQIEILVITLLTGFVTTIMALITVQPWGGLGVAGSAMGGMILQNLAMLGMTYRRVGIRTNMSFVLR</sequence>
<comment type="subcellular location">
    <subcellularLocation>
        <location evidence="1">Cell membrane</location>
        <topology evidence="1">Multi-pass membrane protein</topology>
    </subcellularLocation>
</comment>
<dbReference type="InterPro" id="IPR050833">
    <property type="entry name" value="Poly_Biosynth_Transport"/>
</dbReference>
<evidence type="ECO:0000256" key="5">
    <source>
        <dbReference type="ARBA" id="ARBA00023136"/>
    </source>
</evidence>
<feature type="transmembrane region" description="Helical" evidence="6">
    <location>
        <begin position="47"/>
        <end position="66"/>
    </location>
</feature>
<feature type="transmembrane region" description="Helical" evidence="6">
    <location>
        <begin position="12"/>
        <end position="35"/>
    </location>
</feature>
<dbReference type="OrthoDB" id="5240734at2"/>
<accession>A0A5D3WGN2</accession>